<name>A0ABS6URD5_9PSEU</name>
<protein>
    <recommendedName>
        <fullName evidence="4">Acyl-CoA dehydrogenase/oxidase C-terminal domain-containing protein</fullName>
    </recommendedName>
</protein>
<sequence length="48" mass="5212">MQVPGQHRPDDDGEEGDDRHPRGTAIAGGSTFIQRNIVAERMLGLPRG</sequence>
<reference evidence="2 3" key="1">
    <citation type="submission" date="2020-11" db="EMBL/GenBank/DDBJ databases">
        <title>Pseudonocardia abyssalis sp. nov. and Pseudonocardia oceani sp. nov., description and phylogenomic analysis of two novel actinomycetes isolated from the deep Southern Ocean.</title>
        <authorList>
            <person name="Parra J."/>
        </authorList>
    </citation>
    <scope>NUCLEOTIDE SEQUENCE [LARGE SCALE GENOMIC DNA]</scope>
    <source>
        <strain evidence="2 3">KRD-168</strain>
    </source>
</reference>
<proteinExistence type="predicted"/>
<feature type="region of interest" description="Disordered" evidence="1">
    <location>
        <begin position="1"/>
        <end position="32"/>
    </location>
</feature>
<comment type="caution">
    <text evidence="2">The sequence shown here is derived from an EMBL/GenBank/DDBJ whole genome shotgun (WGS) entry which is preliminary data.</text>
</comment>
<dbReference type="EMBL" id="JADQDK010000001">
    <property type="protein sequence ID" value="MBW0134747.1"/>
    <property type="molecule type" value="Genomic_DNA"/>
</dbReference>
<dbReference type="RefSeq" id="WP_218603501.1">
    <property type="nucleotide sequence ID" value="NZ_JADQDJ010000133.1"/>
</dbReference>
<evidence type="ECO:0000313" key="2">
    <source>
        <dbReference type="EMBL" id="MBW0134747.1"/>
    </source>
</evidence>
<evidence type="ECO:0008006" key="4">
    <source>
        <dbReference type="Google" id="ProtNLM"/>
    </source>
</evidence>
<gene>
    <name evidence="2" type="ORF">I4I81_10815</name>
</gene>
<dbReference type="Proteomes" id="UP000694287">
    <property type="component" value="Unassembled WGS sequence"/>
</dbReference>
<keyword evidence="3" id="KW-1185">Reference proteome</keyword>
<organism evidence="2 3">
    <name type="scientific">Pseudonocardia abyssalis</name>
    <dbReference type="NCBI Taxonomy" id="2792008"/>
    <lineage>
        <taxon>Bacteria</taxon>
        <taxon>Bacillati</taxon>
        <taxon>Actinomycetota</taxon>
        <taxon>Actinomycetes</taxon>
        <taxon>Pseudonocardiales</taxon>
        <taxon>Pseudonocardiaceae</taxon>
        <taxon>Pseudonocardia</taxon>
    </lineage>
</organism>
<accession>A0ABS6URD5</accession>
<evidence type="ECO:0000313" key="3">
    <source>
        <dbReference type="Proteomes" id="UP000694287"/>
    </source>
</evidence>
<evidence type="ECO:0000256" key="1">
    <source>
        <dbReference type="SAM" id="MobiDB-lite"/>
    </source>
</evidence>